<dbReference type="AlphaFoldDB" id="A0A250J9Y0"/>
<organism evidence="2 3">
    <name type="scientific">Cystobacter fuscus</name>
    <dbReference type="NCBI Taxonomy" id="43"/>
    <lineage>
        <taxon>Bacteria</taxon>
        <taxon>Pseudomonadati</taxon>
        <taxon>Myxococcota</taxon>
        <taxon>Myxococcia</taxon>
        <taxon>Myxococcales</taxon>
        <taxon>Cystobacterineae</taxon>
        <taxon>Archangiaceae</taxon>
        <taxon>Cystobacter</taxon>
    </lineage>
</organism>
<reference evidence="2 3" key="1">
    <citation type="submission" date="2017-06" db="EMBL/GenBank/DDBJ databases">
        <title>Sequencing and comparative analysis of myxobacterial genomes.</title>
        <authorList>
            <person name="Rupp O."/>
            <person name="Goesmann A."/>
            <person name="Sogaard-Andersen L."/>
        </authorList>
    </citation>
    <scope>NUCLEOTIDE SEQUENCE [LARGE SCALE GENOMIC DNA]</scope>
    <source>
        <strain evidence="2 3">DSM 52655</strain>
    </source>
</reference>
<dbReference type="Proteomes" id="UP000217257">
    <property type="component" value="Chromosome"/>
</dbReference>
<evidence type="ECO:0000313" key="3">
    <source>
        <dbReference type="Proteomes" id="UP000217257"/>
    </source>
</evidence>
<dbReference type="KEGG" id="cfus:CYFUS_005817"/>
<protein>
    <recommendedName>
        <fullName evidence="4">Lipoprotein</fullName>
    </recommendedName>
</protein>
<dbReference type="PROSITE" id="PS51257">
    <property type="entry name" value="PROKAR_LIPOPROTEIN"/>
    <property type="match status" value="1"/>
</dbReference>
<accession>A0A250J9Y0</accession>
<dbReference type="EMBL" id="CP022098">
    <property type="protein sequence ID" value="ATB40368.1"/>
    <property type="molecule type" value="Genomic_DNA"/>
</dbReference>
<proteinExistence type="predicted"/>
<evidence type="ECO:0000313" key="2">
    <source>
        <dbReference type="EMBL" id="ATB40368.1"/>
    </source>
</evidence>
<keyword evidence="1" id="KW-0732">Signal</keyword>
<gene>
    <name evidence="2" type="ORF">CYFUS_005817</name>
</gene>
<feature type="signal peptide" evidence="1">
    <location>
        <begin position="1"/>
        <end position="20"/>
    </location>
</feature>
<sequence>MRHWMRVGCMVLSASAMACASQLARSPAPTSADEAAPVAVSAGGGGGATVDTGQFPTEDTVAEPVGAKHDLYEQVARELKIKREKPKGLDEGTGGSGVSAEERHLCANALNSPEHVTVVSGIINFRSNGLVVVDVPGKGPVKLRTDDATCTVQADKALPPEALSEGTEARVAYVEDAGEPTARVIRAEPMRSLR</sequence>
<evidence type="ECO:0000256" key="1">
    <source>
        <dbReference type="SAM" id="SignalP"/>
    </source>
</evidence>
<feature type="chain" id="PRO_5012309717" description="Lipoprotein" evidence="1">
    <location>
        <begin position="21"/>
        <end position="194"/>
    </location>
</feature>
<evidence type="ECO:0008006" key="4">
    <source>
        <dbReference type="Google" id="ProtNLM"/>
    </source>
</evidence>
<name>A0A250J9Y0_9BACT</name>
<dbReference type="RefSeq" id="WP_095988249.1">
    <property type="nucleotide sequence ID" value="NZ_CP022098.1"/>
</dbReference>